<dbReference type="AlphaFoldDB" id="A0A3E0EAP0"/>
<evidence type="ECO:0000313" key="1">
    <source>
        <dbReference type="EMBL" id="REG94319.1"/>
    </source>
</evidence>
<evidence type="ECO:0000313" key="2">
    <source>
        <dbReference type="Proteomes" id="UP000256405"/>
    </source>
</evidence>
<gene>
    <name evidence="1" type="ORF">C8N25_101146</name>
</gene>
<accession>A0A3E0EAP0</accession>
<reference evidence="1 2" key="1">
    <citation type="submission" date="2018-08" db="EMBL/GenBank/DDBJ databases">
        <title>Genomic Encyclopedia of Archaeal and Bacterial Type Strains, Phase II (KMG-II): from individual species to whole genera.</title>
        <authorList>
            <person name="Goeker M."/>
        </authorList>
    </citation>
    <scope>NUCLEOTIDE SEQUENCE [LARGE SCALE GENOMIC DNA]</scope>
    <source>
        <strain evidence="1 2">DSM 15986</strain>
    </source>
</reference>
<comment type="caution">
    <text evidence="1">The sequence shown here is derived from an EMBL/GenBank/DDBJ whole genome shotgun (WGS) entry which is preliminary data.</text>
</comment>
<keyword evidence="2" id="KW-1185">Reference proteome</keyword>
<name>A0A3E0EAP0_9BACT</name>
<sequence>MSDLRVEKYLLKPESYQLGLGVFPTAENEQLHLSYF</sequence>
<dbReference type="EMBL" id="QUNF01000001">
    <property type="protein sequence ID" value="REG94319.1"/>
    <property type="molecule type" value="Genomic_DNA"/>
</dbReference>
<organism evidence="1 2">
    <name type="scientific">Algoriphagus antarcticus</name>
    <dbReference type="NCBI Taxonomy" id="238540"/>
    <lineage>
        <taxon>Bacteria</taxon>
        <taxon>Pseudomonadati</taxon>
        <taxon>Bacteroidota</taxon>
        <taxon>Cytophagia</taxon>
        <taxon>Cytophagales</taxon>
        <taxon>Cyclobacteriaceae</taxon>
        <taxon>Algoriphagus</taxon>
    </lineage>
</organism>
<protein>
    <submittedName>
        <fullName evidence="1">Uncharacterized protein</fullName>
    </submittedName>
</protein>
<dbReference type="Proteomes" id="UP000256405">
    <property type="component" value="Unassembled WGS sequence"/>
</dbReference>
<proteinExistence type="predicted"/>